<dbReference type="InterPro" id="IPR020846">
    <property type="entry name" value="MFS_dom"/>
</dbReference>
<evidence type="ECO:0000256" key="3">
    <source>
        <dbReference type="ARBA" id="ARBA00022692"/>
    </source>
</evidence>
<feature type="transmembrane region" description="Helical" evidence="7">
    <location>
        <begin position="448"/>
        <end position="468"/>
    </location>
</feature>
<accession>A0A438NJC5</accession>
<evidence type="ECO:0000256" key="1">
    <source>
        <dbReference type="ARBA" id="ARBA00004141"/>
    </source>
</evidence>
<comment type="caution">
    <text evidence="9">The sequence shown here is derived from an EMBL/GenBank/DDBJ whole genome shotgun (WGS) entry which is preliminary data.</text>
</comment>
<name>A0A438NJC5_EXOME</name>
<keyword evidence="5 7" id="KW-0472">Membrane</keyword>
<dbReference type="VEuPathDB" id="FungiDB:PV10_01785"/>
<dbReference type="FunFam" id="1.20.1250.20:FF:000057">
    <property type="entry name" value="MFS general substrate transporter"/>
    <property type="match status" value="1"/>
</dbReference>
<keyword evidence="3 7" id="KW-0812">Transmembrane</keyword>
<dbReference type="PANTHER" id="PTHR43791:SF20">
    <property type="entry name" value="TRANSPORTER, PUTATIVE (AFU_ORTHOLOGUE AFUA_3G14670)-RELATED"/>
    <property type="match status" value="1"/>
</dbReference>
<dbReference type="InterPro" id="IPR011701">
    <property type="entry name" value="MFS"/>
</dbReference>
<reference evidence="9 10" key="1">
    <citation type="submission" date="2017-03" db="EMBL/GenBank/DDBJ databases">
        <title>Genomes of endolithic fungi from Antarctica.</title>
        <authorList>
            <person name="Coleine C."/>
            <person name="Masonjones S."/>
            <person name="Stajich J.E."/>
        </authorList>
    </citation>
    <scope>NUCLEOTIDE SEQUENCE [LARGE SCALE GENOMIC DNA]</scope>
    <source>
        <strain evidence="9 10">CCFEE 6314</strain>
    </source>
</reference>
<dbReference type="InterPro" id="IPR041698">
    <property type="entry name" value="Methyltransf_25"/>
</dbReference>
<evidence type="ECO:0000259" key="8">
    <source>
        <dbReference type="PROSITE" id="PS50850"/>
    </source>
</evidence>
<keyword evidence="4 7" id="KW-1133">Transmembrane helix</keyword>
<dbReference type="SUPFAM" id="SSF103473">
    <property type="entry name" value="MFS general substrate transporter"/>
    <property type="match status" value="1"/>
</dbReference>
<dbReference type="InterPro" id="IPR036259">
    <property type="entry name" value="MFS_trans_sf"/>
</dbReference>
<evidence type="ECO:0000313" key="9">
    <source>
        <dbReference type="EMBL" id="RVX75831.1"/>
    </source>
</evidence>
<proteinExistence type="predicted"/>
<feature type="transmembrane region" description="Helical" evidence="7">
    <location>
        <begin position="356"/>
        <end position="376"/>
    </location>
</feature>
<dbReference type="AlphaFoldDB" id="A0A438NJC5"/>
<evidence type="ECO:0000313" key="10">
    <source>
        <dbReference type="Proteomes" id="UP000288859"/>
    </source>
</evidence>
<feature type="region of interest" description="Disordered" evidence="6">
    <location>
        <begin position="1"/>
        <end position="22"/>
    </location>
</feature>
<dbReference type="PANTHER" id="PTHR43791">
    <property type="entry name" value="PERMEASE-RELATED"/>
    <property type="match status" value="1"/>
</dbReference>
<evidence type="ECO:0000256" key="7">
    <source>
        <dbReference type="SAM" id="Phobius"/>
    </source>
</evidence>
<evidence type="ECO:0000256" key="2">
    <source>
        <dbReference type="ARBA" id="ARBA00022448"/>
    </source>
</evidence>
<dbReference type="CDD" id="cd02440">
    <property type="entry name" value="AdoMet_MTases"/>
    <property type="match status" value="1"/>
</dbReference>
<dbReference type="OrthoDB" id="2250022at2759"/>
<dbReference type="Gene3D" id="1.20.1250.20">
    <property type="entry name" value="MFS general substrate transporter like domains"/>
    <property type="match status" value="2"/>
</dbReference>
<dbReference type="SUPFAM" id="SSF53335">
    <property type="entry name" value="S-adenosyl-L-methionine-dependent methyltransferases"/>
    <property type="match status" value="1"/>
</dbReference>
<feature type="transmembrane region" description="Helical" evidence="7">
    <location>
        <begin position="382"/>
        <end position="404"/>
    </location>
</feature>
<feature type="transmembrane region" description="Helical" evidence="7">
    <location>
        <begin position="152"/>
        <end position="174"/>
    </location>
</feature>
<dbReference type="Pfam" id="PF07690">
    <property type="entry name" value="MFS_1"/>
    <property type="match status" value="1"/>
</dbReference>
<feature type="transmembrane region" description="Helical" evidence="7">
    <location>
        <begin position="416"/>
        <end position="436"/>
    </location>
</feature>
<feature type="transmembrane region" description="Helical" evidence="7">
    <location>
        <begin position="60"/>
        <end position="77"/>
    </location>
</feature>
<feature type="domain" description="Major facilitator superfamily (MFS) profile" evidence="8">
    <location>
        <begin position="60"/>
        <end position="474"/>
    </location>
</feature>
<feature type="transmembrane region" description="Helical" evidence="7">
    <location>
        <begin position="97"/>
        <end position="119"/>
    </location>
</feature>
<keyword evidence="2" id="KW-0813">Transport</keyword>
<dbReference type="Gene3D" id="3.40.50.150">
    <property type="entry name" value="Vaccinia Virus protein VP39"/>
    <property type="match status" value="1"/>
</dbReference>
<evidence type="ECO:0000256" key="6">
    <source>
        <dbReference type="SAM" id="MobiDB-lite"/>
    </source>
</evidence>
<dbReference type="FunFam" id="1.20.1250.20:FF:000013">
    <property type="entry name" value="MFS general substrate transporter"/>
    <property type="match status" value="1"/>
</dbReference>
<evidence type="ECO:0000256" key="5">
    <source>
        <dbReference type="ARBA" id="ARBA00023136"/>
    </source>
</evidence>
<feature type="transmembrane region" description="Helical" evidence="7">
    <location>
        <begin position="324"/>
        <end position="344"/>
    </location>
</feature>
<dbReference type="PROSITE" id="PS50850">
    <property type="entry name" value="MFS"/>
    <property type="match status" value="1"/>
</dbReference>
<organism evidence="9 10">
    <name type="scientific">Exophiala mesophila</name>
    <name type="common">Black yeast-like fungus</name>
    <dbReference type="NCBI Taxonomy" id="212818"/>
    <lineage>
        <taxon>Eukaryota</taxon>
        <taxon>Fungi</taxon>
        <taxon>Dikarya</taxon>
        <taxon>Ascomycota</taxon>
        <taxon>Pezizomycotina</taxon>
        <taxon>Eurotiomycetes</taxon>
        <taxon>Chaetothyriomycetidae</taxon>
        <taxon>Chaetothyriales</taxon>
        <taxon>Herpotrichiellaceae</taxon>
        <taxon>Exophiala</taxon>
    </lineage>
</organism>
<gene>
    <name evidence="9" type="ORF">B0A52_00188</name>
</gene>
<dbReference type="GO" id="GO:0016020">
    <property type="term" value="C:membrane"/>
    <property type="evidence" value="ECO:0007669"/>
    <property type="project" value="UniProtKB-SubCell"/>
</dbReference>
<feature type="transmembrane region" description="Helical" evidence="7">
    <location>
        <begin position="293"/>
        <end position="312"/>
    </location>
</feature>
<dbReference type="EMBL" id="NAJM01000001">
    <property type="protein sequence ID" value="RVX75831.1"/>
    <property type="molecule type" value="Genomic_DNA"/>
</dbReference>
<comment type="subcellular location">
    <subcellularLocation>
        <location evidence="1">Membrane</location>
        <topology evidence="1">Multi-pass membrane protein</topology>
    </subcellularLocation>
</comment>
<dbReference type="GO" id="GO:0022857">
    <property type="term" value="F:transmembrane transporter activity"/>
    <property type="evidence" value="ECO:0007669"/>
    <property type="project" value="InterPro"/>
</dbReference>
<feature type="transmembrane region" description="Helical" evidence="7">
    <location>
        <begin position="220"/>
        <end position="242"/>
    </location>
</feature>
<feature type="transmembrane region" description="Helical" evidence="7">
    <location>
        <begin position="186"/>
        <end position="208"/>
    </location>
</feature>
<sequence>MADIKRDDPDSPVSEPVHKEDKIVGETETENHYYTVFASKDQEWRTAFEKKLMRKVDLRLVPLLIIMYLNNFIDRAALGQARLGTLEADLNMDGTDFNLAISILFVGYLTMQLPSNLLITRIRPSLYLGITMMVWGAVCASTAAVQNLAGLIAVRIMLGVTEAPFFPGAIFLMSSWYTRQELTKRIAWFYGGVALANMFGGLIAAGVLGNMEGAMGIAGWRWLFIINGSITIFFAFACIFVIPNFPATTKWLNEEEQAFARWRLKLDAEEEDDNTSTSLWHGLLLCLKDYRMYIFLLMQHLSILSMTFQYLFPSIVGTLGYPHVQTLLLTVPVWTATWIAAIFVTWTADRTGDRSIHIMCLLTVSAIGNAIVGSTLNIGARFFGMFLMPLGAVSAYQIIVAWVANSFIRPMVKRSSAIAICNAVGNCASIYGTYMYPSSDEPQYMPGSAGNAGVCIMVALLALTLRFVHKWENKKLEKAEREGYVDDATPSRVAAVRRVYDARSEQYDKNQVHLAQSRDYIQWASPTPGQNLLDLATGTGLVAIEAKKIVGPSGLVVGVDVSQGMLDVAKAKAEEQGVDVRWINGDIQNSPELKLDENTKGVQFDLITCASALILLSDPLAAVKEWAKLLKPHGKIITDVQTRDANLVMNIFASIAGEIGIQIPWEGSRWSNMQDLADLMVDAGLRVLQLWETPVYATTKFTVDEAEMIFDDAVTKPLYSDFGKDGVRQGARKLFSTRMLQIAAGQEEILEQCKYWVVVAQKP</sequence>
<dbReference type="Proteomes" id="UP000288859">
    <property type="component" value="Unassembled WGS sequence"/>
</dbReference>
<evidence type="ECO:0000256" key="4">
    <source>
        <dbReference type="ARBA" id="ARBA00022989"/>
    </source>
</evidence>
<protein>
    <recommendedName>
        <fullName evidence="8">Major facilitator superfamily (MFS) profile domain-containing protein</fullName>
    </recommendedName>
</protein>
<feature type="transmembrane region" description="Helical" evidence="7">
    <location>
        <begin position="126"/>
        <end position="146"/>
    </location>
</feature>
<dbReference type="InterPro" id="IPR029063">
    <property type="entry name" value="SAM-dependent_MTases_sf"/>
</dbReference>
<dbReference type="Pfam" id="PF13649">
    <property type="entry name" value="Methyltransf_25"/>
    <property type="match status" value="1"/>
</dbReference>